<feature type="transmembrane region" description="Helical" evidence="7">
    <location>
        <begin position="509"/>
        <end position="530"/>
    </location>
</feature>
<feature type="transmembrane region" description="Helical" evidence="7">
    <location>
        <begin position="875"/>
        <end position="894"/>
    </location>
</feature>
<keyword evidence="6" id="KW-0175">Coiled coil</keyword>
<feature type="transmembrane region" description="Helical" evidence="7">
    <location>
        <begin position="462"/>
        <end position="489"/>
    </location>
</feature>
<evidence type="ECO:0000313" key="10">
    <source>
        <dbReference type="Proteomes" id="UP000229095"/>
    </source>
</evidence>
<dbReference type="InterPro" id="IPR038766">
    <property type="entry name" value="Membrane_comp_ABC_pdt"/>
</dbReference>
<feature type="coiled-coil region" evidence="6">
    <location>
        <begin position="285"/>
        <end position="388"/>
    </location>
</feature>
<keyword evidence="2" id="KW-1003">Cell membrane</keyword>
<feature type="transmembrane region" description="Helical" evidence="7">
    <location>
        <begin position="914"/>
        <end position="934"/>
    </location>
</feature>
<dbReference type="EMBL" id="PEBI01000004">
    <property type="protein sequence ID" value="PJM72631.1"/>
    <property type="molecule type" value="Genomic_DNA"/>
</dbReference>
<gene>
    <name evidence="9" type="ORF">CS006_08655</name>
</gene>
<evidence type="ECO:0000256" key="3">
    <source>
        <dbReference type="ARBA" id="ARBA00022692"/>
    </source>
</evidence>
<feature type="transmembrane region" description="Helical" evidence="7">
    <location>
        <begin position="39"/>
        <end position="59"/>
    </location>
</feature>
<proteinExistence type="predicted"/>
<feature type="transmembrane region" description="Helical" evidence="7">
    <location>
        <begin position="583"/>
        <end position="603"/>
    </location>
</feature>
<dbReference type="Pfam" id="PF02687">
    <property type="entry name" value="FtsX"/>
    <property type="match status" value="2"/>
</dbReference>
<sequence length="952" mass="103868">MAHTRLDGAARRRNRRSGVIGSAFAKDVRRTMTHHIGRFLSILVITALGVTVATGLQAACTDLKRTADAFFDGRHLHDIAIVSTLGLTDDDVRALGDVDGVKAVEGRYGETAIVDLDGSRTKVTVNALPAAGTDAADSKVMDEPYVVDGRLPADGDEVAVTQGFLMASGLRIGGKVTFSADDTASSTGKGSESSDAATEIFKQHEYTIVGTVIDATDVGGGEGSSTAFRKSSTVPDHTFFVTGDAVNDDARDVYTSVILTVDGAADGQSFSDSYKTDVDVVRTRIDDISEKREKARTDAVKAEANATIDKEKAKTDKDLDDAETRLDDAGRQLGQQRAYLVMLGMDTTQIDAAQRRLDEQRNTLNEQRSKAETEFADARAEVEKTDEAQWYVRDRTALSGYSSIDSDSKSIEAIGTVFPVLFLLVAVLISLTAITRMVEEERGLIGVYKALGYRKREILAKYVVYALLACVLGGLLGDAVGFIVMPKILFSIFATMYQLPAYHLYFDTAYGLVFAALFIVAVVGSAIWACRSELRLDPAALLRPKAPRAGRRILLERFGPLWRRMSFLNKVTARNLFRYKSRAIMTIAGIMGCTMLMMCGFAIRDSVVQLRPNQYGGVVAYDLMAVTGDDDNADALRRLRASDEVKDVLGVRVDSGTVSAVDGGREENVQLIVIPSGEEQRFDDYQHLRSAQSDWSAALGGGRRLTPTDTGAIMTKNAMQMLGLQPGDSAHFKDSTFSGVDVVIRDVAENYMGNSIVMTQKLYERLFGKTYRANGMLVHLNGDDAAQMSFADALKRDDAYLSVTSVAELRHEFEKNFTLINTVVYVLLVLAGVLAFVVLFTLSTTNISERERELATIKVLGFRRGEVRHYVNKEMLLLTLIGVALGLPLGRLVSEGFTMVLRMPGIYFAVHVHWASYAISAVLALGFAVVVTFVTNRMLDRIDMVGALKSPE</sequence>
<protein>
    <recommendedName>
        <fullName evidence="8">ABC3 transporter permease C-terminal domain-containing protein</fullName>
    </recommendedName>
</protein>
<evidence type="ECO:0000256" key="1">
    <source>
        <dbReference type="ARBA" id="ARBA00004651"/>
    </source>
</evidence>
<evidence type="ECO:0000313" key="9">
    <source>
        <dbReference type="EMBL" id="PJM72631.1"/>
    </source>
</evidence>
<keyword evidence="4 7" id="KW-1133">Transmembrane helix</keyword>
<evidence type="ECO:0000256" key="6">
    <source>
        <dbReference type="SAM" id="Coils"/>
    </source>
</evidence>
<feature type="transmembrane region" description="Helical" evidence="7">
    <location>
        <begin position="823"/>
        <end position="842"/>
    </location>
</feature>
<evidence type="ECO:0000256" key="2">
    <source>
        <dbReference type="ARBA" id="ARBA00022475"/>
    </source>
</evidence>
<evidence type="ECO:0000256" key="5">
    <source>
        <dbReference type="ARBA" id="ARBA00023136"/>
    </source>
</evidence>
<dbReference type="OrthoDB" id="5137249at2"/>
<dbReference type="AlphaFoldDB" id="A0A2M9H736"/>
<evidence type="ECO:0000256" key="4">
    <source>
        <dbReference type="ARBA" id="ARBA00022989"/>
    </source>
</evidence>
<feature type="domain" description="ABC3 transporter permease C-terminal" evidence="8">
    <location>
        <begin position="417"/>
        <end position="529"/>
    </location>
</feature>
<feature type="transmembrane region" description="Helical" evidence="7">
    <location>
        <begin position="413"/>
        <end position="434"/>
    </location>
</feature>
<dbReference type="PANTHER" id="PTHR30287">
    <property type="entry name" value="MEMBRANE COMPONENT OF PREDICTED ABC SUPERFAMILY METABOLITE UPTAKE TRANSPORTER"/>
    <property type="match status" value="1"/>
</dbReference>
<feature type="domain" description="ABC3 transporter permease C-terminal" evidence="8">
    <location>
        <begin position="826"/>
        <end position="935"/>
    </location>
</feature>
<dbReference type="InterPro" id="IPR003838">
    <property type="entry name" value="ABC3_permease_C"/>
</dbReference>
<organism evidence="9 10">
    <name type="scientific">Bifidobacterium primatium</name>
    <dbReference type="NCBI Taxonomy" id="2045438"/>
    <lineage>
        <taxon>Bacteria</taxon>
        <taxon>Bacillati</taxon>
        <taxon>Actinomycetota</taxon>
        <taxon>Actinomycetes</taxon>
        <taxon>Bifidobacteriales</taxon>
        <taxon>Bifidobacteriaceae</taxon>
        <taxon>Bifidobacterium</taxon>
    </lineage>
</organism>
<name>A0A2M9H736_9BIFI</name>
<keyword evidence="10" id="KW-1185">Reference proteome</keyword>
<comment type="caution">
    <text evidence="9">The sequence shown here is derived from an EMBL/GenBank/DDBJ whole genome shotgun (WGS) entry which is preliminary data.</text>
</comment>
<keyword evidence="3 7" id="KW-0812">Transmembrane</keyword>
<keyword evidence="5 7" id="KW-0472">Membrane</keyword>
<accession>A0A2M9H736</accession>
<comment type="subcellular location">
    <subcellularLocation>
        <location evidence="1">Cell membrane</location>
        <topology evidence="1">Multi-pass membrane protein</topology>
    </subcellularLocation>
</comment>
<evidence type="ECO:0000256" key="7">
    <source>
        <dbReference type="SAM" id="Phobius"/>
    </source>
</evidence>
<dbReference type="Proteomes" id="UP000229095">
    <property type="component" value="Unassembled WGS sequence"/>
</dbReference>
<reference evidence="9 10" key="1">
    <citation type="submission" date="2017-10" db="EMBL/GenBank/DDBJ databases">
        <title>Draft genome sequences of strains TRE 1, TRE 9, TRE H and TRI 7, isolated from tamarins, belonging to four potential novel Bifidobacterium species.</title>
        <authorList>
            <person name="Mattarelli P."/>
            <person name="Modesto M."/>
            <person name="Puglisi E."/>
            <person name="Morelli L."/>
            <person name="Spezio C."/>
            <person name="Bonetti A."/>
            <person name="Sandri C."/>
        </authorList>
    </citation>
    <scope>NUCLEOTIDE SEQUENCE [LARGE SCALE GENOMIC DNA]</scope>
    <source>
        <strain evidence="10">TRE1</strain>
    </source>
</reference>
<dbReference type="PANTHER" id="PTHR30287:SF1">
    <property type="entry name" value="INNER MEMBRANE PROTEIN"/>
    <property type="match status" value="1"/>
</dbReference>
<evidence type="ECO:0000259" key="8">
    <source>
        <dbReference type="Pfam" id="PF02687"/>
    </source>
</evidence>
<dbReference type="GO" id="GO:0005886">
    <property type="term" value="C:plasma membrane"/>
    <property type="evidence" value="ECO:0007669"/>
    <property type="project" value="UniProtKB-SubCell"/>
</dbReference>